<dbReference type="Proteomes" id="UP001497482">
    <property type="component" value="Chromosome 7"/>
</dbReference>
<reference evidence="1 2" key="1">
    <citation type="submission" date="2024-04" db="EMBL/GenBank/DDBJ databases">
        <authorList>
            <person name="Waldvogel A.-M."/>
            <person name="Schoenle A."/>
        </authorList>
    </citation>
    <scope>NUCLEOTIDE SEQUENCE [LARGE SCALE GENOMIC DNA]</scope>
</reference>
<dbReference type="EMBL" id="OZ035829">
    <property type="protein sequence ID" value="CAL1611798.1"/>
    <property type="molecule type" value="Genomic_DNA"/>
</dbReference>
<evidence type="ECO:0000313" key="1">
    <source>
        <dbReference type="EMBL" id="CAL1611798.1"/>
    </source>
</evidence>
<sequence>MSLSVCSDDPQKRAEIRDEIVWEDLEEERERLFYSNLLPDDKRSCVGASEQQEREALAADPLTLTLNRY</sequence>
<protein>
    <submittedName>
        <fullName evidence="1">Uncharacterized protein</fullName>
    </submittedName>
</protein>
<dbReference type="AlphaFoldDB" id="A0AAV2MEI1"/>
<name>A0AAV2MEI1_KNICA</name>
<proteinExistence type="predicted"/>
<keyword evidence="2" id="KW-1185">Reference proteome</keyword>
<evidence type="ECO:0000313" key="2">
    <source>
        <dbReference type="Proteomes" id="UP001497482"/>
    </source>
</evidence>
<organism evidence="1 2">
    <name type="scientific">Knipowitschia caucasica</name>
    <name type="common">Caucasian dwarf goby</name>
    <name type="synonym">Pomatoschistus caucasicus</name>
    <dbReference type="NCBI Taxonomy" id="637954"/>
    <lineage>
        <taxon>Eukaryota</taxon>
        <taxon>Metazoa</taxon>
        <taxon>Chordata</taxon>
        <taxon>Craniata</taxon>
        <taxon>Vertebrata</taxon>
        <taxon>Euteleostomi</taxon>
        <taxon>Actinopterygii</taxon>
        <taxon>Neopterygii</taxon>
        <taxon>Teleostei</taxon>
        <taxon>Neoteleostei</taxon>
        <taxon>Acanthomorphata</taxon>
        <taxon>Gobiaria</taxon>
        <taxon>Gobiiformes</taxon>
        <taxon>Gobioidei</taxon>
        <taxon>Gobiidae</taxon>
        <taxon>Gobiinae</taxon>
        <taxon>Knipowitschia</taxon>
    </lineage>
</organism>
<gene>
    <name evidence="1" type="ORF">KC01_LOCUS38189</name>
</gene>
<accession>A0AAV2MEI1</accession>